<dbReference type="AlphaFoldDB" id="A0A0K0CVG2"/>
<sequence>MKTLKQKDTGYENARNQTKIAVRRLQYSLDSLCFTGIWNGYRGDDLNASWEFIVTVSLSPLNTITFIVARNKGALRRVC</sequence>
<reference evidence="2" key="2">
    <citation type="submission" date="2017-02" db="UniProtKB">
        <authorList>
            <consortium name="WormBaseParasite"/>
        </authorList>
    </citation>
    <scope>IDENTIFICATION</scope>
</reference>
<dbReference type="Proteomes" id="UP000035642">
    <property type="component" value="Unassembled WGS sequence"/>
</dbReference>
<organism evidence="1 2">
    <name type="scientific">Angiostrongylus cantonensis</name>
    <name type="common">Rat lungworm</name>
    <dbReference type="NCBI Taxonomy" id="6313"/>
    <lineage>
        <taxon>Eukaryota</taxon>
        <taxon>Metazoa</taxon>
        <taxon>Ecdysozoa</taxon>
        <taxon>Nematoda</taxon>
        <taxon>Chromadorea</taxon>
        <taxon>Rhabditida</taxon>
        <taxon>Rhabditina</taxon>
        <taxon>Rhabditomorpha</taxon>
        <taxon>Strongyloidea</taxon>
        <taxon>Metastrongylidae</taxon>
        <taxon>Angiostrongylus</taxon>
    </lineage>
</organism>
<evidence type="ECO:0000313" key="2">
    <source>
        <dbReference type="WBParaSite" id="ACAC_0000131401-mRNA-1"/>
    </source>
</evidence>
<keyword evidence="1" id="KW-1185">Reference proteome</keyword>
<name>A0A0K0CVG2_ANGCA</name>
<dbReference type="WBParaSite" id="ACAC_0000131401-mRNA-1">
    <property type="protein sequence ID" value="ACAC_0000131401-mRNA-1"/>
    <property type="gene ID" value="ACAC_0000131401"/>
</dbReference>
<protein>
    <submittedName>
        <fullName evidence="2">Transposase</fullName>
    </submittedName>
</protein>
<reference evidence="1" key="1">
    <citation type="submission" date="2012-09" db="EMBL/GenBank/DDBJ databases">
        <authorList>
            <person name="Martin A.A."/>
        </authorList>
    </citation>
    <scope>NUCLEOTIDE SEQUENCE</scope>
</reference>
<proteinExistence type="predicted"/>
<accession>A0A0K0CVG2</accession>
<evidence type="ECO:0000313" key="1">
    <source>
        <dbReference type="Proteomes" id="UP000035642"/>
    </source>
</evidence>